<name>A0A031JPH7_9SPHN</name>
<keyword evidence="2" id="KW-1133">Transmembrane helix</keyword>
<dbReference type="PANTHER" id="PTHR11328">
    <property type="entry name" value="MAJOR FACILITATOR SUPERFAMILY DOMAIN-CONTAINING PROTEIN"/>
    <property type="match status" value="1"/>
</dbReference>
<dbReference type="InterPro" id="IPR036259">
    <property type="entry name" value="MFS_trans_sf"/>
</dbReference>
<dbReference type="GO" id="GO:0005886">
    <property type="term" value="C:plasma membrane"/>
    <property type="evidence" value="ECO:0007669"/>
    <property type="project" value="TreeGrafter"/>
</dbReference>
<evidence type="ECO:0000313" key="3">
    <source>
        <dbReference type="EMBL" id="EZP79691.1"/>
    </source>
</evidence>
<keyword evidence="2" id="KW-0472">Membrane</keyword>
<feature type="transmembrane region" description="Helical" evidence="2">
    <location>
        <begin position="243"/>
        <end position="267"/>
    </location>
</feature>
<dbReference type="InterPro" id="IPR039672">
    <property type="entry name" value="MFS_2"/>
</dbReference>
<proteinExistence type="inferred from homology"/>
<gene>
    <name evidence="3" type="ORF">BV97_03848</name>
</gene>
<feature type="transmembrane region" description="Helical" evidence="2">
    <location>
        <begin position="422"/>
        <end position="445"/>
    </location>
</feature>
<dbReference type="EMBL" id="JFYZ01000023">
    <property type="protein sequence ID" value="EZP79691.1"/>
    <property type="molecule type" value="Genomic_DNA"/>
</dbReference>
<feature type="transmembrane region" description="Helical" evidence="2">
    <location>
        <begin position="162"/>
        <end position="183"/>
    </location>
</feature>
<evidence type="ECO:0000313" key="4">
    <source>
        <dbReference type="Proteomes" id="UP000024329"/>
    </source>
</evidence>
<feature type="transmembrane region" description="Helical" evidence="2">
    <location>
        <begin position="279"/>
        <end position="297"/>
    </location>
</feature>
<dbReference type="Proteomes" id="UP000024329">
    <property type="component" value="Unassembled WGS sequence"/>
</dbReference>
<reference evidence="3 4" key="1">
    <citation type="submission" date="2014-03" db="EMBL/GenBank/DDBJ databases">
        <title>Whole genome sequence of Novosphingobium resinovorum KF1.</title>
        <authorList>
            <person name="Gan H.M."/>
            <person name="Gan H.Y."/>
            <person name="Chew T.H."/>
            <person name="Savka M.A."/>
        </authorList>
    </citation>
    <scope>NUCLEOTIDE SEQUENCE [LARGE SCALE GENOMIC DNA]</scope>
    <source>
        <strain evidence="3 4">KF1</strain>
    </source>
</reference>
<feature type="transmembrane region" description="Helical" evidence="2">
    <location>
        <begin position="334"/>
        <end position="355"/>
    </location>
</feature>
<dbReference type="RefSeq" id="WP_231958302.1">
    <property type="nucleotide sequence ID" value="NZ_CP017076.1"/>
</dbReference>
<dbReference type="GO" id="GO:0015293">
    <property type="term" value="F:symporter activity"/>
    <property type="evidence" value="ECO:0007669"/>
    <property type="project" value="InterPro"/>
</dbReference>
<dbReference type="eggNOG" id="COG2211">
    <property type="taxonomic scope" value="Bacteria"/>
</dbReference>
<evidence type="ECO:0000256" key="2">
    <source>
        <dbReference type="SAM" id="Phobius"/>
    </source>
</evidence>
<dbReference type="PATRIC" id="fig|158500.4.peg.3921"/>
<comment type="caution">
    <text evidence="3">The sequence shown here is derived from an EMBL/GenBank/DDBJ whole genome shotgun (WGS) entry which is preliminary data.</text>
</comment>
<feature type="transmembrane region" description="Helical" evidence="2">
    <location>
        <begin position="28"/>
        <end position="51"/>
    </location>
</feature>
<protein>
    <submittedName>
        <fullName evidence="3">Major facilitator superfamily transporter</fullName>
    </submittedName>
</protein>
<comment type="similarity">
    <text evidence="1">Belongs to the sodium:galactoside symporter (TC 2.A.2) family.</text>
</comment>
<accession>A0A031JPH7</accession>
<feature type="transmembrane region" description="Helical" evidence="2">
    <location>
        <begin position="195"/>
        <end position="218"/>
    </location>
</feature>
<dbReference type="SUPFAM" id="SSF103473">
    <property type="entry name" value="MFS general substrate transporter"/>
    <property type="match status" value="1"/>
</dbReference>
<dbReference type="GO" id="GO:0008643">
    <property type="term" value="P:carbohydrate transport"/>
    <property type="evidence" value="ECO:0007669"/>
    <property type="project" value="InterPro"/>
</dbReference>
<dbReference type="PANTHER" id="PTHR11328:SF24">
    <property type="entry name" value="MAJOR FACILITATOR SUPERFAMILY (MFS) PROFILE DOMAIN-CONTAINING PROTEIN"/>
    <property type="match status" value="1"/>
</dbReference>
<sequence>MTEIAALNGTQSVPNRTGRIPIATKVGWAFGSAGSTTVLYVVNVILMYYLVTATGMDPALAGSFMLAGRIYDGIADLLIGQGSDRTRSRWGRRRPWMAAGALLSGLGMAWLFSGSGAGGSQAVMVMGALLLTFTGYSAFAIPSSAMPAEITDSPQERTSLMAWRTFFIQLAALAGGALAPAMIAWGGSSADAFARMGYCMAAFIFVSMAVAVVATGGLRERPVEHERGSALAGFAQLFANRPFIVLLGVKFCGFIASAAVGATGLFFMRDILARGETGMAQFALASGVVGTMSVPLWRQIARFAPKPVICAAALVLSAAISLSWLAASPAEGDALFLLRGGFAGFATTGTLLMTLSMLPDTIAFGVRRSGLRKEGLYAAFFEFFQKAAFALAPFLVGLFLQASGYRSGTGAALVQSEAAREAVRLSMALIPAVAQVAGIVLLLFYRMPAENLAEPAPAPHEEN</sequence>
<keyword evidence="2" id="KW-0812">Transmembrane</keyword>
<feature type="transmembrane region" description="Helical" evidence="2">
    <location>
        <begin position="376"/>
        <end position="402"/>
    </location>
</feature>
<organism evidence="3 4">
    <name type="scientific">Novosphingobium resinovorum</name>
    <dbReference type="NCBI Taxonomy" id="158500"/>
    <lineage>
        <taxon>Bacteria</taxon>
        <taxon>Pseudomonadati</taxon>
        <taxon>Pseudomonadota</taxon>
        <taxon>Alphaproteobacteria</taxon>
        <taxon>Sphingomonadales</taxon>
        <taxon>Sphingomonadaceae</taxon>
        <taxon>Novosphingobium</taxon>
    </lineage>
</organism>
<feature type="transmembrane region" description="Helical" evidence="2">
    <location>
        <begin position="95"/>
        <end position="113"/>
    </location>
</feature>
<feature type="transmembrane region" description="Helical" evidence="2">
    <location>
        <begin position="309"/>
        <end position="328"/>
    </location>
</feature>
<dbReference type="Gene3D" id="1.20.1250.20">
    <property type="entry name" value="MFS general substrate transporter like domains"/>
    <property type="match status" value="2"/>
</dbReference>
<feature type="transmembrane region" description="Helical" evidence="2">
    <location>
        <begin position="119"/>
        <end position="141"/>
    </location>
</feature>
<dbReference type="AlphaFoldDB" id="A0A031JPH7"/>
<dbReference type="Pfam" id="PF13347">
    <property type="entry name" value="MFS_2"/>
    <property type="match status" value="1"/>
</dbReference>
<evidence type="ECO:0000256" key="1">
    <source>
        <dbReference type="ARBA" id="ARBA00009617"/>
    </source>
</evidence>